<accession>A0A1W9ZPV8</accession>
<proteinExistence type="predicted"/>
<reference evidence="1 2" key="1">
    <citation type="submission" date="2016-12" db="EMBL/GenBank/DDBJ databases">
        <title>The new phylogeny of genus Mycobacterium.</title>
        <authorList>
            <person name="Tortoli E."/>
            <person name="Trovato A."/>
            <person name="Cirillo D.M."/>
        </authorList>
    </citation>
    <scope>NUCLEOTIDE SEQUENCE [LARGE SCALE GENOMIC DNA]</scope>
    <source>
        <strain evidence="1 2">DSM 45069</strain>
    </source>
</reference>
<evidence type="ECO:0000313" key="1">
    <source>
        <dbReference type="EMBL" id="ORA19638.1"/>
    </source>
</evidence>
<keyword evidence="2" id="KW-1185">Reference proteome</keyword>
<sequence length="89" mass="9376">MYCRWIAGIGLPMSTDGLCGRRDPLSELAAGDGVEAGQQGVHRAARRRIADHLAAALPQRGPVGIAAQIGVDDLGQPQSRPMRGAGYLR</sequence>
<dbReference type="EMBL" id="MVHG01000006">
    <property type="protein sequence ID" value="ORA19638.1"/>
    <property type="molecule type" value="Genomic_DNA"/>
</dbReference>
<dbReference type="AlphaFoldDB" id="A0A1W9ZPV8"/>
<name>A0A1W9ZPV8_MYCAI</name>
<comment type="caution">
    <text evidence="1">The sequence shown here is derived from an EMBL/GenBank/DDBJ whole genome shotgun (WGS) entry which is preliminary data.</text>
</comment>
<dbReference type="Proteomes" id="UP000192707">
    <property type="component" value="Unassembled WGS sequence"/>
</dbReference>
<organism evidence="1 2">
    <name type="scientific">Mycobacterium arosiense ATCC BAA-1401 = DSM 45069</name>
    <dbReference type="NCBI Taxonomy" id="1265311"/>
    <lineage>
        <taxon>Bacteria</taxon>
        <taxon>Bacillati</taxon>
        <taxon>Actinomycetota</taxon>
        <taxon>Actinomycetes</taxon>
        <taxon>Mycobacteriales</taxon>
        <taxon>Mycobacteriaceae</taxon>
        <taxon>Mycobacterium</taxon>
        <taxon>Mycobacterium avium complex (MAC)</taxon>
    </lineage>
</organism>
<evidence type="ECO:0000313" key="2">
    <source>
        <dbReference type="Proteomes" id="UP000192707"/>
    </source>
</evidence>
<gene>
    <name evidence="1" type="ORF">BST14_04320</name>
</gene>
<protein>
    <submittedName>
        <fullName evidence="1">Uncharacterized protein</fullName>
    </submittedName>
</protein>